<evidence type="ECO:0000313" key="1">
    <source>
        <dbReference type="EMBL" id="CAA2628101.1"/>
    </source>
</evidence>
<keyword evidence="3" id="KW-1185">Reference proteome</keyword>
<dbReference type="EMBL" id="LR743597">
    <property type="protein sequence ID" value="CAA2628101.1"/>
    <property type="molecule type" value="Genomic_DNA"/>
</dbReference>
<dbReference type="AlphaFoldDB" id="A0A7I8JAW5"/>
<dbReference type="OrthoDB" id="5514856at2759"/>
<name>A0A7I8JAW5_SPIIN</name>
<organism evidence="1">
    <name type="scientific">Spirodela intermedia</name>
    <name type="common">Intermediate duckweed</name>
    <dbReference type="NCBI Taxonomy" id="51605"/>
    <lineage>
        <taxon>Eukaryota</taxon>
        <taxon>Viridiplantae</taxon>
        <taxon>Streptophyta</taxon>
        <taxon>Embryophyta</taxon>
        <taxon>Tracheophyta</taxon>
        <taxon>Spermatophyta</taxon>
        <taxon>Magnoliopsida</taxon>
        <taxon>Liliopsida</taxon>
        <taxon>Araceae</taxon>
        <taxon>Lemnoideae</taxon>
        <taxon>Spirodela</taxon>
    </lineage>
</organism>
<proteinExistence type="predicted"/>
<dbReference type="EMBL" id="LR746273">
    <property type="protein sequence ID" value="CAA7404187.1"/>
    <property type="molecule type" value="Genomic_DNA"/>
</dbReference>
<sequence>MAKAKTSVEKVKEFWNSEVMDEERWAQNSKMLRALGLFAASILLMRNYGDLMAI</sequence>
<protein>
    <submittedName>
        <fullName evidence="1">Uncharacterized protein</fullName>
    </submittedName>
</protein>
<evidence type="ECO:0000313" key="2">
    <source>
        <dbReference type="EMBL" id="CAA7404187.1"/>
    </source>
</evidence>
<dbReference type="PANTHER" id="PTHR37251">
    <property type="entry name" value="MITOCHONDRIAL IMPORT RECEPTOR SUBUNIT TOM5 HOMOLOG"/>
    <property type="match status" value="1"/>
</dbReference>
<reference evidence="1" key="1">
    <citation type="submission" date="2019-12" db="EMBL/GenBank/DDBJ databases">
        <authorList>
            <person name="Scholz U."/>
            <person name="Mascher M."/>
            <person name="Fiebig A."/>
        </authorList>
    </citation>
    <scope>NUCLEOTIDE SEQUENCE</scope>
</reference>
<evidence type="ECO:0000313" key="3">
    <source>
        <dbReference type="Proteomes" id="UP000663760"/>
    </source>
</evidence>
<dbReference type="Proteomes" id="UP000663760">
    <property type="component" value="Chromosome 10"/>
</dbReference>
<dbReference type="GO" id="GO:0005742">
    <property type="term" value="C:mitochondrial outer membrane translocase complex"/>
    <property type="evidence" value="ECO:0007669"/>
    <property type="project" value="InterPro"/>
</dbReference>
<gene>
    <name evidence="1" type="ORF">SI7747_10013749</name>
    <name evidence="2" type="ORF">SI8410_10014865</name>
</gene>
<accession>A0A7I8JAW5</accession>
<dbReference type="PANTHER" id="PTHR37251:SF1">
    <property type="entry name" value="MITOCHONDRIAL IMPORT RECEPTOR SUBUNIT TOM5 HOMOLOG"/>
    <property type="match status" value="1"/>
</dbReference>
<dbReference type="InterPro" id="IPR034553">
    <property type="entry name" value="TOM5_viridi"/>
</dbReference>